<dbReference type="EMBL" id="GBXM01085460">
    <property type="protein sequence ID" value="JAH23117.1"/>
    <property type="molecule type" value="Transcribed_RNA"/>
</dbReference>
<reference evidence="1" key="2">
    <citation type="journal article" date="2015" name="Fish Shellfish Immunol.">
        <title>Early steps in the European eel (Anguilla anguilla)-Vibrio vulnificus interaction in the gills: Role of the RtxA13 toxin.</title>
        <authorList>
            <person name="Callol A."/>
            <person name="Pajuelo D."/>
            <person name="Ebbesson L."/>
            <person name="Teles M."/>
            <person name="MacKenzie S."/>
            <person name="Amaro C."/>
        </authorList>
    </citation>
    <scope>NUCLEOTIDE SEQUENCE</scope>
</reference>
<sequence length="58" mass="6539">MLIVLHQTRATETLRIHLVSTTKIPPTPPTSQLKNALTRSSKVHPVEEVCNVYMQTDL</sequence>
<organism evidence="1">
    <name type="scientific">Anguilla anguilla</name>
    <name type="common">European freshwater eel</name>
    <name type="synonym">Muraena anguilla</name>
    <dbReference type="NCBI Taxonomy" id="7936"/>
    <lineage>
        <taxon>Eukaryota</taxon>
        <taxon>Metazoa</taxon>
        <taxon>Chordata</taxon>
        <taxon>Craniata</taxon>
        <taxon>Vertebrata</taxon>
        <taxon>Euteleostomi</taxon>
        <taxon>Actinopterygii</taxon>
        <taxon>Neopterygii</taxon>
        <taxon>Teleostei</taxon>
        <taxon>Anguilliformes</taxon>
        <taxon>Anguillidae</taxon>
        <taxon>Anguilla</taxon>
    </lineage>
</organism>
<reference evidence="1" key="1">
    <citation type="submission" date="2014-11" db="EMBL/GenBank/DDBJ databases">
        <authorList>
            <person name="Amaro Gonzalez C."/>
        </authorList>
    </citation>
    <scope>NUCLEOTIDE SEQUENCE</scope>
</reference>
<name>A0A0E9R2X7_ANGAN</name>
<accession>A0A0E9R2X7</accession>
<dbReference type="AlphaFoldDB" id="A0A0E9R2X7"/>
<proteinExistence type="predicted"/>
<protein>
    <submittedName>
        <fullName evidence="1">Uncharacterized protein</fullName>
    </submittedName>
</protein>
<evidence type="ECO:0000313" key="1">
    <source>
        <dbReference type="EMBL" id="JAH23117.1"/>
    </source>
</evidence>